<keyword evidence="9 16" id="KW-0547">Nucleotide-binding</keyword>
<feature type="binding site" evidence="16">
    <location>
        <begin position="108"/>
        <end position="111"/>
    </location>
    <ligand>
        <name>substrate</name>
    </ligand>
</feature>
<dbReference type="NCBIfam" id="NF009844">
    <property type="entry name" value="PRK13318.1-2"/>
    <property type="match status" value="1"/>
</dbReference>
<dbReference type="SUPFAM" id="SSF53067">
    <property type="entry name" value="Actin-like ATPase domain"/>
    <property type="match status" value="2"/>
</dbReference>
<evidence type="ECO:0000256" key="16">
    <source>
        <dbReference type="HAMAP-Rule" id="MF_01274"/>
    </source>
</evidence>
<comment type="cofactor">
    <cofactor evidence="2">
        <name>K(+)</name>
        <dbReference type="ChEBI" id="CHEBI:29103"/>
    </cofactor>
</comment>
<dbReference type="GO" id="GO:0004594">
    <property type="term" value="F:pantothenate kinase activity"/>
    <property type="evidence" value="ECO:0007669"/>
    <property type="project" value="UniProtKB-UniRule"/>
</dbReference>
<feature type="binding site" evidence="16">
    <location>
        <position position="130"/>
    </location>
    <ligand>
        <name>K(+)</name>
        <dbReference type="ChEBI" id="CHEBI:29103"/>
    </ligand>
</feature>
<protein>
    <recommendedName>
        <fullName evidence="15 16">Type III pantothenate kinase</fullName>
        <ecNumber evidence="6 16">2.7.1.33</ecNumber>
    </recommendedName>
    <alternativeName>
        <fullName evidence="16">PanK-III</fullName>
    </alternativeName>
    <alternativeName>
        <fullName evidence="16">Pantothenic acid kinase</fullName>
    </alternativeName>
</protein>
<dbReference type="InterPro" id="IPR004619">
    <property type="entry name" value="Type_III_PanK"/>
</dbReference>
<evidence type="ECO:0000256" key="1">
    <source>
        <dbReference type="ARBA" id="ARBA00001206"/>
    </source>
</evidence>
<evidence type="ECO:0000256" key="15">
    <source>
        <dbReference type="ARBA" id="ARBA00040883"/>
    </source>
</evidence>
<comment type="similarity">
    <text evidence="14 16">Belongs to the type III pantothenate kinase family.</text>
</comment>
<evidence type="ECO:0000313" key="17">
    <source>
        <dbReference type="EMBL" id="PZQ44073.1"/>
    </source>
</evidence>
<dbReference type="InterPro" id="IPR043129">
    <property type="entry name" value="ATPase_NBD"/>
</dbReference>
<comment type="subcellular location">
    <subcellularLocation>
        <location evidence="3 16">Cytoplasm</location>
    </subcellularLocation>
</comment>
<organism evidence="17 18">
    <name type="scientific">Micavibrio aeruginosavorus</name>
    <dbReference type="NCBI Taxonomy" id="349221"/>
    <lineage>
        <taxon>Bacteria</taxon>
        <taxon>Pseudomonadati</taxon>
        <taxon>Bdellovibrionota</taxon>
        <taxon>Bdellovibrionia</taxon>
        <taxon>Bdellovibrionales</taxon>
        <taxon>Pseudobdellovibrionaceae</taxon>
        <taxon>Micavibrio</taxon>
    </lineage>
</organism>
<keyword evidence="11 16" id="KW-0067">ATP-binding</keyword>
<feature type="binding site" evidence="16">
    <location>
        <position position="133"/>
    </location>
    <ligand>
        <name>ATP</name>
        <dbReference type="ChEBI" id="CHEBI:30616"/>
    </ligand>
</feature>
<dbReference type="PANTHER" id="PTHR34265">
    <property type="entry name" value="TYPE III PANTOTHENATE KINASE"/>
    <property type="match status" value="1"/>
</dbReference>
<evidence type="ECO:0000256" key="11">
    <source>
        <dbReference type="ARBA" id="ARBA00022840"/>
    </source>
</evidence>
<evidence type="ECO:0000256" key="3">
    <source>
        <dbReference type="ARBA" id="ARBA00004496"/>
    </source>
</evidence>
<dbReference type="GO" id="GO:0005737">
    <property type="term" value="C:cytoplasm"/>
    <property type="evidence" value="ECO:0007669"/>
    <property type="project" value="UniProtKB-SubCell"/>
</dbReference>
<evidence type="ECO:0000256" key="5">
    <source>
        <dbReference type="ARBA" id="ARBA00011738"/>
    </source>
</evidence>
<reference evidence="17 18" key="1">
    <citation type="submission" date="2017-08" db="EMBL/GenBank/DDBJ databases">
        <title>Infants hospitalized years apart are colonized by the same room-sourced microbial strains.</title>
        <authorList>
            <person name="Brooks B."/>
            <person name="Olm M.R."/>
            <person name="Firek B.A."/>
            <person name="Baker R."/>
            <person name="Thomas B.C."/>
            <person name="Morowitz M.J."/>
            <person name="Banfield J.F."/>
        </authorList>
    </citation>
    <scope>NUCLEOTIDE SEQUENCE [LARGE SCALE GENOMIC DNA]</scope>
    <source>
        <strain evidence="17">S2_005_002_R2_29</strain>
    </source>
</reference>
<dbReference type="Pfam" id="PF03309">
    <property type="entry name" value="Pan_kinase"/>
    <property type="match status" value="1"/>
</dbReference>
<dbReference type="EC" id="2.7.1.33" evidence="6 16"/>
<evidence type="ECO:0000256" key="2">
    <source>
        <dbReference type="ARBA" id="ARBA00001958"/>
    </source>
</evidence>
<comment type="function">
    <text evidence="16">Catalyzes the phosphorylation of pantothenate (Pan), the first step in CoA biosynthesis.</text>
</comment>
<evidence type="ECO:0000256" key="9">
    <source>
        <dbReference type="ARBA" id="ARBA00022741"/>
    </source>
</evidence>
<dbReference type="Gene3D" id="3.30.420.40">
    <property type="match status" value="2"/>
</dbReference>
<proteinExistence type="inferred from homology"/>
<gene>
    <name evidence="16" type="primary">coaX</name>
    <name evidence="17" type="ORF">DI551_10875</name>
</gene>
<evidence type="ECO:0000256" key="7">
    <source>
        <dbReference type="ARBA" id="ARBA00022490"/>
    </source>
</evidence>
<comment type="caution">
    <text evidence="17">The sequence shown here is derived from an EMBL/GenBank/DDBJ whole genome shotgun (WGS) entry which is preliminary data.</text>
</comment>
<keyword evidence="16" id="KW-0479">Metal-binding</keyword>
<comment type="subunit">
    <text evidence="5 16">Homodimer.</text>
</comment>
<comment type="pathway">
    <text evidence="4 16">Cofactor biosynthesis; coenzyme A biosynthesis; CoA from (R)-pantothenate: step 1/5.</text>
</comment>
<evidence type="ECO:0000256" key="14">
    <source>
        <dbReference type="ARBA" id="ARBA00038036"/>
    </source>
</evidence>
<keyword evidence="7 16" id="KW-0963">Cytoplasm</keyword>
<comment type="cofactor">
    <cofactor evidence="16">
        <name>NH4(+)</name>
        <dbReference type="ChEBI" id="CHEBI:28938"/>
    </cofactor>
    <cofactor evidence="16">
        <name>K(+)</name>
        <dbReference type="ChEBI" id="CHEBI:29103"/>
    </cofactor>
    <text evidence="16">A monovalent cation. Ammonium or potassium.</text>
</comment>
<evidence type="ECO:0000256" key="12">
    <source>
        <dbReference type="ARBA" id="ARBA00022958"/>
    </source>
</evidence>
<comment type="catalytic activity">
    <reaction evidence="1 16">
        <text>(R)-pantothenate + ATP = (R)-4'-phosphopantothenate + ADP + H(+)</text>
        <dbReference type="Rhea" id="RHEA:16373"/>
        <dbReference type="ChEBI" id="CHEBI:10986"/>
        <dbReference type="ChEBI" id="CHEBI:15378"/>
        <dbReference type="ChEBI" id="CHEBI:29032"/>
        <dbReference type="ChEBI" id="CHEBI:30616"/>
        <dbReference type="ChEBI" id="CHEBI:456216"/>
        <dbReference type="EC" id="2.7.1.33"/>
    </reaction>
</comment>
<feature type="binding site" evidence="16">
    <location>
        <begin position="6"/>
        <end position="13"/>
    </location>
    <ligand>
        <name>ATP</name>
        <dbReference type="ChEBI" id="CHEBI:30616"/>
    </ligand>
</feature>
<dbReference type="PANTHER" id="PTHR34265:SF1">
    <property type="entry name" value="TYPE III PANTOTHENATE KINASE"/>
    <property type="match status" value="1"/>
</dbReference>
<dbReference type="GO" id="GO:0046872">
    <property type="term" value="F:metal ion binding"/>
    <property type="evidence" value="ECO:0007669"/>
    <property type="project" value="UniProtKB-KW"/>
</dbReference>
<sequence>MLLAIEAGNTNVVFALYDGKTIRHSWRCKTDGARTADEYASWLYPLFLEAKMSFADVSGAIVSSVVADANFNLQRLCEKHFGQTPIMVGQDSIPLPIKINIKKPEEMGADRLLHAMAVKRYYKYPAIVVDFGTSTTYDVIDENGDHCGGVISPGVNLSMAALRQAAAALPKIAIRKTETVIGKDTVHAMQSGMYWGVISMVEGMIARLSSEMGVKPYVVATGGLSPLFADGTKFIDLYDEDLTMKGLIAIYDHIRRESKAT</sequence>
<dbReference type="UniPathway" id="UPA00241">
    <property type="reaction ID" value="UER00352"/>
</dbReference>
<evidence type="ECO:0000256" key="10">
    <source>
        <dbReference type="ARBA" id="ARBA00022777"/>
    </source>
</evidence>
<name>A0A2W5PNI0_9BACT</name>
<dbReference type="EMBL" id="QFQB01000112">
    <property type="protein sequence ID" value="PZQ44073.1"/>
    <property type="molecule type" value="Genomic_DNA"/>
</dbReference>
<keyword evidence="10 16" id="KW-0418">Kinase</keyword>
<dbReference type="GO" id="GO:0005524">
    <property type="term" value="F:ATP binding"/>
    <property type="evidence" value="ECO:0007669"/>
    <property type="project" value="UniProtKB-UniRule"/>
</dbReference>
<dbReference type="GO" id="GO:0015937">
    <property type="term" value="P:coenzyme A biosynthetic process"/>
    <property type="evidence" value="ECO:0007669"/>
    <property type="project" value="UniProtKB-UniRule"/>
</dbReference>
<evidence type="ECO:0000256" key="13">
    <source>
        <dbReference type="ARBA" id="ARBA00022993"/>
    </source>
</evidence>
<feature type="binding site" evidence="16">
    <location>
        <position position="185"/>
    </location>
    <ligand>
        <name>substrate</name>
    </ligand>
</feature>
<accession>A0A2W5PNI0</accession>
<dbReference type="NCBIfam" id="NF009848">
    <property type="entry name" value="PRK13318.1-6"/>
    <property type="match status" value="1"/>
</dbReference>
<dbReference type="NCBIfam" id="TIGR00671">
    <property type="entry name" value="baf"/>
    <property type="match status" value="1"/>
</dbReference>
<feature type="active site" description="Proton acceptor" evidence="16">
    <location>
        <position position="110"/>
    </location>
</feature>
<evidence type="ECO:0000256" key="6">
    <source>
        <dbReference type="ARBA" id="ARBA00012102"/>
    </source>
</evidence>
<dbReference type="AlphaFoldDB" id="A0A2W5PNI0"/>
<evidence type="ECO:0000256" key="4">
    <source>
        <dbReference type="ARBA" id="ARBA00005225"/>
    </source>
</evidence>
<dbReference type="Proteomes" id="UP000249417">
    <property type="component" value="Unassembled WGS sequence"/>
</dbReference>
<comment type="caution">
    <text evidence="16">Lacks conserved residue(s) required for the propagation of feature annotation.</text>
</comment>
<dbReference type="HAMAP" id="MF_01274">
    <property type="entry name" value="Pantothen_kinase_3"/>
    <property type="match status" value="1"/>
</dbReference>
<dbReference type="CDD" id="cd24015">
    <property type="entry name" value="ASKHA_NBD_PanK-III"/>
    <property type="match status" value="1"/>
</dbReference>
<evidence type="ECO:0000313" key="18">
    <source>
        <dbReference type="Proteomes" id="UP000249417"/>
    </source>
</evidence>
<keyword evidence="12 16" id="KW-0630">Potassium</keyword>
<keyword evidence="13 16" id="KW-0173">Coenzyme A biosynthesis</keyword>
<keyword evidence="8 16" id="KW-0808">Transferase</keyword>
<dbReference type="NCBIfam" id="NF009855">
    <property type="entry name" value="PRK13321.1"/>
    <property type="match status" value="1"/>
</dbReference>
<evidence type="ECO:0000256" key="8">
    <source>
        <dbReference type="ARBA" id="ARBA00022679"/>
    </source>
</evidence>